<reference evidence="2" key="1">
    <citation type="journal article" date="2018" name="DNA Res.">
        <title>Multiple hybrid de novo genome assembly of finger millet, an orphan allotetraploid crop.</title>
        <authorList>
            <person name="Hatakeyama M."/>
            <person name="Aluri S."/>
            <person name="Balachadran M.T."/>
            <person name="Sivarajan S.R."/>
            <person name="Patrignani A."/>
            <person name="Gruter S."/>
            <person name="Poveda L."/>
            <person name="Shimizu-Inatsugi R."/>
            <person name="Baeten J."/>
            <person name="Francoijs K.J."/>
            <person name="Nataraja K.N."/>
            <person name="Reddy Y.A.N."/>
            <person name="Phadnis S."/>
            <person name="Ravikumar R.L."/>
            <person name="Schlapbach R."/>
            <person name="Sreeman S.M."/>
            <person name="Shimizu K.K."/>
        </authorList>
    </citation>
    <scope>NUCLEOTIDE SEQUENCE</scope>
</reference>
<sequence>MAAAGASSLPSRGHAVPFGRRAPPPPMSPRRGVGRCRHPPVSAHGRGSEGDAGWILDPRATPFQILGIDGSMPYSAAQLKAAFRARVVCDVRFLCSMLSGNQEVMVERNNIDPFDDPECEARDIFVNELLCIGTGCPYACVRKAPHVFKFSDDFGTAHAISQDNGEDELVQLAVGQCPRKCIYYVTPCQRAILEDVLASVLMPPYDLAEAAVLDSLISKALFENNRYRKPKREAKASSDYVDWM</sequence>
<dbReference type="Proteomes" id="UP001054889">
    <property type="component" value="Unassembled WGS sequence"/>
</dbReference>
<organism evidence="2 3">
    <name type="scientific">Eleusine coracana subsp. coracana</name>
    <dbReference type="NCBI Taxonomy" id="191504"/>
    <lineage>
        <taxon>Eukaryota</taxon>
        <taxon>Viridiplantae</taxon>
        <taxon>Streptophyta</taxon>
        <taxon>Embryophyta</taxon>
        <taxon>Tracheophyta</taxon>
        <taxon>Spermatophyta</taxon>
        <taxon>Magnoliopsida</taxon>
        <taxon>Liliopsida</taxon>
        <taxon>Poales</taxon>
        <taxon>Poaceae</taxon>
        <taxon>PACMAD clade</taxon>
        <taxon>Chloridoideae</taxon>
        <taxon>Cynodonteae</taxon>
        <taxon>Eleusininae</taxon>
        <taxon>Eleusine</taxon>
    </lineage>
</organism>
<reference evidence="2" key="2">
    <citation type="submission" date="2021-12" db="EMBL/GenBank/DDBJ databases">
        <title>Resequencing data analysis of finger millet.</title>
        <authorList>
            <person name="Hatakeyama M."/>
            <person name="Aluri S."/>
            <person name="Balachadran M.T."/>
            <person name="Sivarajan S.R."/>
            <person name="Poveda L."/>
            <person name="Shimizu-Inatsugi R."/>
            <person name="Schlapbach R."/>
            <person name="Sreeman S.M."/>
            <person name="Shimizu K.K."/>
        </authorList>
    </citation>
    <scope>NUCLEOTIDE SEQUENCE</scope>
</reference>
<dbReference type="PANTHER" id="PTHR44579:SF4">
    <property type="entry name" value="J DOMAIN-CONTAINING PROTEIN"/>
    <property type="match status" value="1"/>
</dbReference>
<evidence type="ECO:0000313" key="3">
    <source>
        <dbReference type="Proteomes" id="UP001054889"/>
    </source>
</evidence>
<dbReference type="Pfam" id="PF13370">
    <property type="entry name" value="Fer4_13"/>
    <property type="match status" value="1"/>
</dbReference>
<keyword evidence="3" id="KW-1185">Reference proteome</keyword>
<dbReference type="AlphaFoldDB" id="A0AAV5DVF2"/>
<dbReference type="SUPFAM" id="SSF54862">
    <property type="entry name" value="4Fe-4S ferredoxins"/>
    <property type="match status" value="1"/>
</dbReference>
<comment type="caution">
    <text evidence="2">The sequence shown here is derived from an EMBL/GenBank/DDBJ whole genome shotgun (WGS) entry which is preliminary data.</text>
</comment>
<accession>A0AAV5DVF2</accession>
<evidence type="ECO:0000313" key="2">
    <source>
        <dbReference type="EMBL" id="GJN14288.1"/>
    </source>
</evidence>
<evidence type="ECO:0000256" key="1">
    <source>
        <dbReference type="SAM" id="MobiDB-lite"/>
    </source>
</evidence>
<name>A0AAV5DVF2_ELECO</name>
<dbReference type="EMBL" id="BQKI01000071">
    <property type="protein sequence ID" value="GJN14288.1"/>
    <property type="molecule type" value="Genomic_DNA"/>
</dbReference>
<protein>
    <submittedName>
        <fullName evidence="2">Uncharacterized protein</fullName>
    </submittedName>
</protein>
<proteinExistence type="predicted"/>
<gene>
    <name evidence="2" type="primary">gb01091</name>
    <name evidence="2" type="ORF">PR202_gb01091</name>
</gene>
<dbReference type="Gene3D" id="3.30.70.20">
    <property type="match status" value="1"/>
</dbReference>
<feature type="region of interest" description="Disordered" evidence="1">
    <location>
        <begin position="1"/>
        <end position="53"/>
    </location>
</feature>
<dbReference type="PANTHER" id="PTHR44579">
    <property type="entry name" value="OS01G0730500 PROTEIN"/>
    <property type="match status" value="1"/>
</dbReference>